<dbReference type="EMBL" id="GL348715">
    <property type="protein sequence ID" value="EFH58598.1"/>
    <property type="molecule type" value="Genomic_DNA"/>
</dbReference>
<evidence type="ECO:0000313" key="3">
    <source>
        <dbReference type="Proteomes" id="UP000008694"/>
    </source>
</evidence>
<keyword evidence="3" id="KW-1185">Reference proteome</keyword>
<dbReference type="InterPro" id="IPR006527">
    <property type="entry name" value="F-box-assoc_dom_typ1"/>
</dbReference>
<reference evidence="3" key="1">
    <citation type="journal article" date="2011" name="Nat. Genet.">
        <title>The Arabidopsis lyrata genome sequence and the basis of rapid genome size change.</title>
        <authorList>
            <person name="Hu T.T."/>
            <person name="Pattyn P."/>
            <person name="Bakker E.G."/>
            <person name="Cao J."/>
            <person name="Cheng J.-F."/>
            <person name="Clark R.M."/>
            <person name="Fahlgren N."/>
            <person name="Fawcett J.A."/>
            <person name="Grimwood J."/>
            <person name="Gundlach H."/>
            <person name="Haberer G."/>
            <person name="Hollister J.D."/>
            <person name="Ossowski S."/>
            <person name="Ottilar R.P."/>
            <person name="Salamov A.A."/>
            <person name="Schneeberger K."/>
            <person name="Spannagl M."/>
            <person name="Wang X."/>
            <person name="Yang L."/>
            <person name="Nasrallah M.E."/>
            <person name="Bergelson J."/>
            <person name="Carrington J.C."/>
            <person name="Gaut B.S."/>
            <person name="Schmutz J."/>
            <person name="Mayer K.F.X."/>
            <person name="Van de Peer Y."/>
            <person name="Grigoriev I.V."/>
            <person name="Nordborg M."/>
            <person name="Weigel D."/>
            <person name="Guo Y.-L."/>
        </authorList>
    </citation>
    <scope>NUCLEOTIDE SEQUENCE [LARGE SCALE GENOMIC DNA]</scope>
    <source>
        <strain evidence="3">cv. MN47</strain>
    </source>
</reference>
<dbReference type="STRING" id="81972.D7L233"/>
<dbReference type="HOGENOM" id="CLU_034692_0_1_1"/>
<dbReference type="Gramene" id="fgenesh2_kg.3__386__AT3G04250.1">
    <property type="protein sequence ID" value="fgenesh2_kg.3__386__AT3G04250.1"/>
    <property type="gene ID" value="fgenesh2_kg.3__386__AT3G04250.1"/>
</dbReference>
<dbReference type="Proteomes" id="UP000008694">
    <property type="component" value="Unassembled WGS sequence"/>
</dbReference>
<dbReference type="Pfam" id="PF07734">
    <property type="entry name" value="FBA_1"/>
    <property type="match status" value="1"/>
</dbReference>
<proteinExistence type="predicted"/>
<dbReference type="InterPro" id="IPR017451">
    <property type="entry name" value="F-box-assoc_interact_dom"/>
</dbReference>
<dbReference type="AlphaFoldDB" id="D7L233"/>
<gene>
    <name evidence="2" type="ORF">ARALYDRAFT_477685</name>
</gene>
<feature type="domain" description="F-box associated beta-propeller type 1" evidence="1">
    <location>
        <begin position="2"/>
        <end position="227"/>
    </location>
</feature>
<name>D7L233_ARALL</name>
<dbReference type="NCBIfam" id="TIGR01640">
    <property type="entry name" value="F_box_assoc_1"/>
    <property type="match status" value="1"/>
</dbReference>
<evidence type="ECO:0000313" key="2">
    <source>
        <dbReference type="EMBL" id="EFH58598.1"/>
    </source>
</evidence>
<organism evidence="3">
    <name type="scientific">Arabidopsis lyrata subsp. lyrata</name>
    <name type="common">Lyre-leaved rock-cress</name>
    <dbReference type="NCBI Taxonomy" id="81972"/>
    <lineage>
        <taxon>Eukaryota</taxon>
        <taxon>Viridiplantae</taxon>
        <taxon>Streptophyta</taxon>
        <taxon>Embryophyta</taxon>
        <taxon>Tracheophyta</taxon>
        <taxon>Spermatophyta</taxon>
        <taxon>Magnoliopsida</taxon>
        <taxon>eudicotyledons</taxon>
        <taxon>Gunneridae</taxon>
        <taxon>Pentapetalae</taxon>
        <taxon>rosids</taxon>
        <taxon>malvids</taxon>
        <taxon>Brassicales</taxon>
        <taxon>Brassicaceae</taxon>
        <taxon>Camelineae</taxon>
        <taxon>Arabidopsis</taxon>
    </lineage>
</organism>
<feature type="non-terminal residue" evidence="2">
    <location>
        <position position="1"/>
    </location>
</feature>
<accession>D7L233</accession>
<protein>
    <recommendedName>
        <fullName evidence="1">F-box associated beta-propeller type 1 domain-containing protein</fullName>
    </recommendedName>
</protein>
<sequence>YRYALGYVNKNNSCRSHKVLRLIDDYIYLAVNHAPENRFSWYEIYDIETYLWTTLDVPPILEDIVLSACNSGYKLDDHIICFDFTSERVGPLLRLPFCAGLHDYVTLSCVREEKLAALLTHNESNPYEFEIWITTKIEYEKVSWSKILEMDTGPLADRPIAFTHESFFVDEEKNVSMGFDDLNRHTVNIIGEAGYFIELDLGVPVADINCGARRPHLCPYVPSSVQIKQPPGGKRKRKTILEKRQYDQNMLRLAAFIKRTKQEENKWRKRVRVGLKKKTIFEA</sequence>
<evidence type="ECO:0000259" key="1">
    <source>
        <dbReference type="Pfam" id="PF07734"/>
    </source>
</evidence>